<keyword evidence="1" id="KW-1133">Transmembrane helix</keyword>
<feature type="transmembrane region" description="Helical" evidence="1">
    <location>
        <begin position="509"/>
        <end position="528"/>
    </location>
</feature>
<dbReference type="Gene3D" id="3.30.70.1320">
    <property type="entry name" value="Multidrug efflux transporter AcrB pore domain like"/>
    <property type="match status" value="1"/>
</dbReference>
<feature type="transmembrane region" description="Helical" evidence="1">
    <location>
        <begin position="431"/>
        <end position="459"/>
    </location>
</feature>
<proteinExistence type="predicted"/>
<dbReference type="PANTHER" id="PTHR32063:SF24">
    <property type="entry name" value="CATION EFFLUX SYSTEM (ACRB_ACRD_ACRF FAMILY)"/>
    <property type="match status" value="1"/>
</dbReference>
<evidence type="ECO:0000256" key="1">
    <source>
        <dbReference type="SAM" id="Phobius"/>
    </source>
</evidence>
<sequence length="1122" mass="124084">MAFKDFKLANLSIDNKTSVYLLTVLISLLGISSYLSLPKEKFPEVVIPTIYVGTIYPGTSPSDIENLVTRPIEKQLKSINGVKDIKSNSVQDYSTIMIEFDTDEDVMEAKQLVKDAVDKARSDLPNDLPTEPTVLEVDFSEMPILYVNLSGDIDLVRLKDYADELQDQIESLTEITRADIIGALEREVQVNVDLYKMQAAKITFNDIERAVSFENMTISGGQIEMDGFQRTVQIRGEFNDVTELENVIVKSGQGNLAYLKDFAQIVDGYKERESYARLDNNPVITLNIIKKSGENLIEASDKIRDLIAELQESKFPETLDITLTGDQSTMTRNNVSNLFNTIIVGFIFVVLVLMFFIGITDAIFVGLAIPLSALITFSILPTMDFTMNMVVLFSIILSLGIVVDNAIVVVENIHRYINTTSLDIKTAAKKAVGEIALPVITGTLTTMAPFVPLLFWGGIIGKFMFFLPATLITVLTASMIVAFTINPVLAVSFMKRGEDKQANKKNNRILYITLIGLLVLGIIFHLMGNTLLGNLSFSAIVIQLIGKFAIVPLVDAFQKHILPKLMEGYNKTLTWVLTGRRPYLVLASTVFLLCATIGLLVVKSPKVVFFPDSDPNFIYVYTTMPVGTDLEVTDSVTQVVERKVFDILGENNPIVESVISNIAVGASDPQDQDRSVSPHKGKISVAFVEFKYRNGLSTREYMNQIREGVKGIAGVEIVVDKEASGPPTGKAINIEVSGEDFDKLIALAAKVKLHINNLQIPGIEELKSDIQVNKPELTVVIDRAKANSLGLSHAQIGMTIRTALYGKEISKYKEDEDEYPIQLRLTEGYRDNINKLLDMKITYQDMAAGGKFRQIPISSVANIEYSYTYGGIKRKNLKRVITIYSNVLTGYNPNEINKEIAGAVTNIPLEEGFEISLTGEEEEQKEAADFLSKAFLMSIGLIFIILVSQFNSLSKPIIILTQVVFSLIGVLLGFIIFNMEISVVLTGMGIITVAGVVVKNGIILIDYTDILQKDGLEIKEATVKAGATRLSPVILTAASTILGLIPLALAMNINFYTLFTEFNPQIYFGGDTASFWGPLAWTIIFGLSFATFLTLVLVPAMYYISYNTKQKSVRVMEKLKKN</sequence>
<dbReference type="Gene3D" id="1.20.1640.10">
    <property type="entry name" value="Multidrug efflux transporter AcrB transmembrane domain"/>
    <property type="match status" value="2"/>
</dbReference>
<protein>
    <submittedName>
        <fullName evidence="2">Efflux RND transporter permease subunit</fullName>
    </submittedName>
</protein>
<dbReference type="RefSeq" id="WP_395416966.1">
    <property type="nucleotide sequence ID" value="NZ_JBIPKE010000015.1"/>
</dbReference>
<name>A0ABW7N7U0_9BACT</name>
<feature type="transmembrane region" description="Helical" evidence="1">
    <location>
        <begin position="1079"/>
        <end position="1104"/>
    </location>
</feature>
<feature type="transmembrane region" description="Helical" evidence="1">
    <location>
        <begin position="930"/>
        <end position="950"/>
    </location>
</feature>
<dbReference type="EMBL" id="JBIPKE010000015">
    <property type="protein sequence ID" value="MFH6983391.1"/>
    <property type="molecule type" value="Genomic_DNA"/>
</dbReference>
<feature type="transmembrane region" description="Helical" evidence="1">
    <location>
        <begin position="583"/>
        <end position="602"/>
    </location>
</feature>
<dbReference type="SUPFAM" id="SSF82693">
    <property type="entry name" value="Multidrug efflux transporter AcrB pore domain, PN1, PN2, PC1 and PC2 subdomains"/>
    <property type="match status" value="3"/>
</dbReference>
<dbReference type="InterPro" id="IPR001036">
    <property type="entry name" value="Acrflvin-R"/>
</dbReference>
<feature type="transmembrane region" description="Helical" evidence="1">
    <location>
        <begin position="389"/>
        <end position="410"/>
    </location>
</feature>
<reference evidence="2 3" key="1">
    <citation type="journal article" date="2013" name="Int. J. Syst. Evol. Microbiol.">
        <title>Marinoscillum luteum sp. nov., isolated from marine sediment.</title>
        <authorList>
            <person name="Cha I.T."/>
            <person name="Park S.J."/>
            <person name="Kim S.J."/>
            <person name="Kim J.G."/>
            <person name="Jung M.Y."/>
            <person name="Shin K.S."/>
            <person name="Kwon K.K."/>
            <person name="Yang S.H."/>
            <person name="Seo Y.S."/>
            <person name="Rhee S.K."/>
        </authorList>
    </citation>
    <scope>NUCLEOTIDE SEQUENCE [LARGE SCALE GENOMIC DNA]</scope>
    <source>
        <strain evidence="2 3">KCTC 23939</strain>
    </source>
</reference>
<gene>
    <name evidence="2" type="ORF">ACHKAR_08085</name>
</gene>
<organism evidence="2 3">
    <name type="scientific">Marinoscillum luteum</name>
    <dbReference type="NCBI Taxonomy" id="861051"/>
    <lineage>
        <taxon>Bacteria</taxon>
        <taxon>Pseudomonadati</taxon>
        <taxon>Bacteroidota</taxon>
        <taxon>Cytophagia</taxon>
        <taxon>Cytophagales</taxon>
        <taxon>Reichenbachiellaceae</taxon>
        <taxon>Marinoscillum</taxon>
    </lineage>
</organism>
<dbReference type="SUPFAM" id="SSF82866">
    <property type="entry name" value="Multidrug efflux transporter AcrB transmembrane domain"/>
    <property type="match status" value="2"/>
</dbReference>
<accession>A0ABW7N7U0</accession>
<evidence type="ECO:0000313" key="2">
    <source>
        <dbReference type="EMBL" id="MFH6983391.1"/>
    </source>
</evidence>
<feature type="transmembrane region" description="Helical" evidence="1">
    <location>
        <begin position="540"/>
        <end position="562"/>
    </location>
</feature>
<dbReference type="InterPro" id="IPR027463">
    <property type="entry name" value="AcrB_DN_DC_subdom"/>
</dbReference>
<feature type="transmembrane region" description="Helical" evidence="1">
    <location>
        <begin position="338"/>
        <end position="357"/>
    </location>
</feature>
<dbReference type="SUPFAM" id="SSF82714">
    <property type="entry name" value="Multidrug efflux transporter AcrB TolC docking domain, DN and DC subdomains"/>
    <property type="match status" value="2"/>
</dbReference>
<dbReference type="PANTHER" id="PTHR32063">
    <property type="match status" value="1"/>
</dbReference>
<dbReference type="Gene3D" id="3.30.70.1430">
    <property type="entry name" value="Multidrug efflux transporter AcrB pore domain"/>
    <property type="match status" value="2"/>
</dbReference>
<comment type="caution">
    <text evidence="2">The sequence shown here is derived from an EMBL/GenBank/DDBJ whole genome shotgun (WGS) entry which is preliminary data.</text>
</comment>
<feature type="transmembrane region" description="Helical" evidence="1">
    <location>
        <begin position="1033"/>
        <end position="1059"/>
    </location>
</feature>
<feature type="transmembrane region" description="Helical" evidence="1">
    <location>
        <begin position="364"/>
        <end position="383"/>
    </location>
</feature>
<keyword evidence="3" id="KW-1185">Reference proteome</keyword>
<dbReference type="PRINTS" id="PR00702">
    <property type="entry name" value="ACRIFLAVINRP"/>
</dbReference>
<dbReference type="Proteomes" id="UP001610063">
    <property type="component" value="Unassembled WGS sequence"/>
</dbReference>
<feature type="transmembrane region" description="Helical" evidence="1">
    <location>
        <begin position="983"/>
        <end position="1005"/>
    </location>
</feature>
<feature type="transmembrane region" description="Helical" evidence="1">
    <location>
        <begin position="465"/>
        <end position="489"/>
    </location>
</feature>
<feature type="transmembrane region" description="Helical" evidence="1">
    <location>
        <begin position="957"/>
        <end position="977"/>
    </location>
</feature>
<dbReference type="Gene3D" id="3.30.70.1440">
    <property type="entry name" value="Multidrug efflux transporter AcrB pore domain"/>
    <property type="match status" value="1"/>
</dbReference>
<keyword evidence="1" id="KW-0812">Transmembrane</keyword>
<evidence type="ECO:0000313" key="3">
    <source>
        <dbReference type="Proteomes" id="UP001610063"/>
    </source>
</evidence>
<dbReference type="Pfam" id="PF00873">
    <property type="entry name" value="ACR_tran"/>
    <property type="match status" value="1"/>
</dbReference>
<dbReference type="Gene3D" id="3.30.2090.10">
    <property type="entry name" value="Multidrug efflux transporter AcrB TolC docking domain, DN and DC subdomains"/>
    <property type="match status" value="2"/>
</dbReference>
<keyword evidence="1" id="KW-0472">Membrane</keyword>